<dbReference type="SUPFAM" id="SSF55073">
    <property type="entry name" value="Nucleotide cyclase"/>
    <property type="match status" value="1"/>
</dbReference>
<dbReference type="NCBIfam" id="TIGR00254">
    <property type="entry name" value="GGDEF"/>
    <property type="match status" value="1"/>
</dbReference>
<dbReference type="InterPro" id="IPR000160">
    <property type="entry name" value="GGDEF_dom"/>
</dbReference>
<dbReference type="InterPro" id="IPR052020">
    <property type="entry name" value="Cyclic_di-GMP/3'3'-cGAMP_PDE"/>
</dbReference>
<organism evidence="4">
    <name type="scientific">marine sediment metagenome</name>
    <dbReference type="NCBI Taxonomy" id="412755"/>
    <lineage>
        <taxon>unclassified sequences</taxon>
        <taxon>metagenomes</taxon>
        <taxon>ecological metagenomes</taxon>
    </lineage>
</organism>
<sequence length="388" mass="44849">IEEKETWHEKEDRWVSTIKMPFYAKKGKIVGTFGISRDITDRKKAEEKIVYLSFHDGLTGLYNRAYFDEELNRLNTERQLPITIVMGDLNGLKLINDVYGHSKGDMLLRDIANILKESFRKEDITSRWGGDEFISILPKTSAKDARSIIKRIKALCEEKSTTEMPLSISLGASTKKSSSENIYDILKEAENKMYKSKITESVSIQESLIRSLSVILKKGDYRTETRIKKMDDYAVLVGKRLNLSRIKLEELQLFMNFQNIGKLALAYEIMAKKRRLTTEEWKIVKEIPEIGYRIAESSKKLKPIAESILSHHEWYNGQGYPRGIKGEEIPVLSRISFLITSYDAMTSDRPYRNKMTNREAKKEIKKFSGIQFDPQVVDAFFELLEEGK</sequence>
<feature type="domain" description="HD-GYP" evidence="3">
    <location>
        <begin position="201"/>
        <end position="388"/>
    </location>
</feature>
<dbReference type="Gene3D" id="3.30.70.270">
    <property type="match status" value="1"/>
</dbReference>
<dbReference type="InterPro" id="IPR035965">
    <property type="entry name" value="PAS-like_dom_sf"/>
</dbReference>
<evidence type="ECO:0008006" key="5">
    <source>
        <dbReference type="Google" id="ProtNLM"/>
    </source>
</evidence>
<feature type="non-terminal residue" evidence="4">
    <location>
        <position position="1"/>
    </location>
</feature>
<dbReference type="CDD" id="cd01949">
    <property type="entry name" value="GGDEF"/>
    <property type="match status" value="1"/>
</dbReference>
<evidence type="ECO:0000259" key="2">
    <source>
        <dbReference type="PROSITE" id="PS50887"/>
    </source>
</evidence>
<name>X0SQU3_9ZZZZ</name>
<gene>
    <name evidence="4" type="ORF">S01H1_06061</name>
</gene>
<dbReference type="InterPro" id="IPR003607">
    <property type="entry name" value="HD/PDEase_dom"/>
</dbReference>
<dbReference type="CDD" id="cd00077">
    <property type="entry name" value="HDc"/>
    <property type="match status" value="1"/>
</dbReference>
<dbReference type="Gene3D" id="3.30.450.20">
    <property type="entry name" value="PAS domain"/>
    <property type="match status" value="1"/>
</dbReference>
<dbReference type="Pfam" id="PF13487">
    <property type="entry name" value="HD_5"/>
    <property type="match status" value="1"/>
</dbReference>
<dbReference type="InterPro" id="IPR037522">
    <property type="entry name" value="HD_GYP_dom"/>
</dbReference>
<evidence type="ECO:0000259" key="3">
    <source>
        <dbReference type="PROSITE" id="PS51832"/>
    </source>
</evidence>
<dbReference type="Gene3D" id="1.10.3210.10">
    <property type="entry name" value="Hypothetical protein af1432"/>
    <property type="match status" value="1"/>
</dbReference>
<evidence type="ECO:0000259" key="1">
    <source>
        <dbReference type="PROSITE" id="PS50113"/>
    </source>
</evidence>
<accession>X0SQU3</accession>
<dbReference type="PANTHER" id="PTHR45228">
    <property type="entry name" value="CYCLIC DI-GMP PHOSPHODIESTERASE TM_0186-RELATED"/>
    <property type="match status" value="1"/>
</dbReference>
<dbReference type="InterPro" id="IPR043128">
    <property type="entry name" value="Rev_trsase/Diguanyl_cyclase"/>
</dbReference>
<dbReference type="SUPFAM" id="SSF109604">
    <property type="entry name" value="HD-domain/PDEase-like"/>
    <property type="match status" value="1"/>
</dbReference>
<dbReference type="PROSITE" id="PS50887">
    <property type="entry name" value="GGDEF"/>
    <property type="match status" value="1"/>
</dbReference>
<feature type="domain" description="PAC" evidence="1">
    <location>
        <begin position="1"/>
        <end position="51"/>
    </location>
</feature>
<protein>
    <recommendedName>
        <fullName evidence="5">Diguanylate cyclase</fullName>
    </recommendedName>
</protein>
<reference evidence="4" key="1">
    <citation type="journal article" date="2014" name="Front. Microbiol.">
        <title>High frequency of phylogenetically diverse reductive dehalogenase-homologous genes in deep subseafloor sedimentary metagenomes.</title>
        <authorList>
            <person name="Kawai M."/>
            <person name="Futagami T."/>
            <person name="Toyoda A."/>
            <person name="Takaki Y."/>
            <person name="Nishi S."/>
            <person name="Hori S."/>
            <person name="Arai W."/>
            <person name="Tsubouchi T."/>
            <person name="Morono Y."/>
            <person name="Uchiyama I."/>
            <person name="Ito T."/>
            <person name="Fujiyama A."/>
            <person name="Inagaki F."/>
            <person name="Takami H."/>
        </authorList>
    </citation>
    <scope>NUCLEOTIDE SEQUENCE</scope>
    <source>
        <strain evidence="4">Expedition CK06-06</strain>
    </source>
</reference>
<comment type="caution">
    <text evidence="4">The sequence shown here is derived from an EMBL/GenBank/DDBJ whole genome shotgun (WGS) entry which is preliminary data.</text>
</comment>
<dbReference type="PANTHER" id="PTHR45228:SF1">
    <property type="entry name" value="CYCLIC DI-GMP PHOSPHODIESTERASE TM_0186"/>
    <property type="match status" value="1"/>
</dbReference>
<proteinExistence type="predicted"/>
<dbReference type="EMBL" id="BARS01003146">
    <property type="protein sequence ID" value="GAF78272.1"/>
    <property type="molecule type" value="Genomic_DNA"/>
</dbReference>
<dbReference type="AlphaFoldDB" id="X0SQU3"/>
<dbReference type="InterPro" id="IPR000700">
    <property type="entry name" value="PAS-assoc_C"/>
</dbReference>
<dbReference type="InterPro" id="IPR029787">
    <property type="entry name" value="Nucleotide_cyclase"/>
</dbReference>
<dbReference type="PROSITE" id="PS50113">
    <property type="entry name" value="PAC"/>
    <property type="match status" value="1"/>
</dbReference>
<feature type="domain" description="GGDEF" evidence="2">
    <location>
        <begin position="80"/>
        <end position="207"/>
    </location>
</feature>
<dbReference type="Pfam" id="PF00990">
    <property type="entry name" value="GGDEF"/>
    <property type="match status" value="1"/>
</dbReference>
<evidence type="ECO:0000313" key="4">
    <source>
        <dbReference type="EMBL" id="GAF78272.1"/>
    </source>
</evidence>
<dbReference type="SMART" id="SM00267">
    <property type="entry name" value="GGDEF"/>
    <property type="match status" value="1"/>
</dbReference>
<dbReference type="PROSITE" id="PS51832">
    <property type="entry name" value="HD_GYP"/>
    <property type="match status" value="1"/>
</dbReference>
<dbReference type="SUPFAM" id="SSF55785">
    <property type="entry name" value="PYP-like sensor domain (PAS domain)"/>
    <property type="match status" value="1"/>
</dbReference>